<reference evidence="2 4" key="1">
    <citation type="submission" date="2012-10" db="EMBL/GenBank/DDBJ databases">
        <title>Genome assembly of Amycolatopsis azurea DSM 43854.</title>
        <authorList>
            <person name="Khatri I."/>
            <person name="Kaur I."/>
            <person name="Subramanian S."/>
            <person name="Mayilraj S."/>
        </authorList>
    </citation>
    <scope>NUCLEOTIDE SEQUENCE [LARGE SCALE GENOMIC DNA]</scope>
    <source>
        <strain evidence="2 4">DSM 43854</strain>
    </source>
</reference>
<keyword evidence="1" id="KW-1133">Transmembrane helix</keyword>
<dbReference type="Pfam" id="PF14329">
    <property type="entry name" value="DUF4386"/>
    <property type="match status" value="1"/>
</dbReference>
<sequence length="238" mass="25390">MSSASLDRKTERPIRTASLTAGGGLLLMSVLAGFGKFVAVDGLVTRGDAAQTARDITESAGLFRLGIVSLVMVIALDVVVAWGLYRVFSPVNRSLSMVAAAFRLVYSGVFLVAIGQLLGPLRLLADDAYLGVFSADQLNAQALLDITAFSDLWMVSLGLFGVHLLVLGYLAYRSGYVPRFLGVLLVIAGLGYVIDSLGVMLYPGAWTDVSTYTFPGEFLLALWLVIRGRRVTSTASSN</sequence>
<feature type="transmembrane region" description="Helical" evidence="1">
    <location>
        <begin position="152"/>
        <end position="172"/>
    </location>
</feature>
<dbReference type="RefSeq" id="WP_005166574.1">
    <property type="nucleotide sequence ID" value="NZ_ANMG01000089.1"/>
</dbReference>
<feature type="transmembrane region" description="Helical" evidence="1">
    <location>
        <begin position="97"/>
        <end position="118"/>
    </location>
</feature>
<dbReference type="PATRIC" id="fig|1238180.3.peg.7509"/>
<protein>
    <recommendedName>
        <fullName evidence="6">DUF4386 domain-containing protein</fullName>
    </recommendedName>
</protein>
<evidence type="ECO:0000256" key="1">
    <source>
        <dbReference type="SAM" id="Phobius"/>
    </source>
</evidence>
<proteinExistence type="predicted"/>
<accession>M2Q7J4</accession>
<reference evidence="3 5" key="2">
    <citation type="submission" date="2017-02" db="EMBL/GenBank/DDBJ databases">
        <title>Amycolatopsis azurea DSM 43854 draft genome.</title>
        <authorList>
            <person name="Mayilraj S."/>
        </authorList>
    </citation>
    <scope>NUCLEOTIDE SEQUENCE [LARGE SCALE GENOMIC DNA]</scope>
    <source>
        <strain evidence="3 5">DSM 43854</strain>
    </source>
</reference>
<dbReference type="Proteomes" id="UP000188551">
    <property type="component" value="Unassembled WGS sequence"/>
</dbReference>
<keyword evidence="1" id="KW-0812">Transmembrane</keyword>
<keyword evidence="5" id="KW-1185">Reference proteome</keyword>
<dbReference type="Proteomes" id="UP000014137">
    <property type="component" value="Unassembled WGS sequence"/>
</dbReference>
<evidence type="ECO:0000313" key="3">
    <source>
        <dbReference type="EMBL" id="OOC00872.1"/>
    </source>
</evidence>
<evidence type="ECO:0000313" key="5">
    <source>
        <dbReference type="Proteomes" id="UP000188551"/>
    </source>
</evidence>
<evidence type="ECO:0000313" key="2">
    <source>
        <dbReference type="EMBL" id="EMD22711.1"/>
    </source>
</evidence>
<name>M2Q7J4_9PSEU</name>
<keyword evidence="1" id="KW-0472">Membrane</keyword>
<evidence type="ECO:0000313" key="4">
    <source>
        <dbReference type="Proteomes" id="UP000014137"/>
    </source>
</evidence>
<gene>
    <name evidence="3" type="ORF">B0293_41070</name>
    <name evidence="2" type="ORF">C791_8035</name>
</gene>
<feature type="transmembrane region" description="Helical" evidence="1">
    <location>
        <begin position="21"/>
        <end position="40"/>
    </location>
</feature>
<feature type="transmembrane region" description="Helical" evidence="1">
    <location>
        <begin position="60"/>
        <end position="85"/>
    </location>
</feature>
<dbReference type="EMBL" id="MUXN01000036">
    <property type="protein sequence ID" value="OOC00872.1"/>
    <property type="molecule type" value="Genomic_DNA"/>
</dbReference>
<feature type="transmembrane region" description="Helical" evidence="1">
    <location>
        <begin position="179"/>
        <end position="203"/>
    </location>
</feature>
<dbReference type="AlphaFoldDB" id="M2Q7J4"/>
<feature type="transmembrane region" description="Helical" evidence="1">
    <location>
        <begin position="209"/>
        <end position="226"/>
    </location>
</feature>
<dbReference type="EMBL" id="ANMG01000089">
    <property type="protein sequence ID" value="EMD22711.1"/>
    <property type="molecule type" value="Genomic_DNA"/>
</dbReference>
<organism evidence="2 4">
    <name type="scientific">Amycolatopsis azurea DSM 43854</name>
    <dbReference type="NCBI Taxonomy" id="1238180"/>
    <lineage>
        <taxon>Bacteria</taxon>
        <taxon>Bacillati</taxon>
        <taxon>Actinomycetota</taxon>
        <taxon>Actinomycetes</taxon>
        <taxon>Pseudonocardiales</taxon>
        <taxon>Pseudonocardiaceae</taxon>
        <taxon>Amycolatopsis</taxon>
    </lineage>
</organism>
<evidence type="ECO:0008006" key="6">
    <source>
        <dbReference type="Google" id="ProtNLM"/>
    </source>
</evidence>
<dbReference type="InterPro" id="IPR025495">
    <property type="entry name" value="DUF4386"/>
</dbReference>
<comment type="caution">
    <text evidence="2">The sequence shown here is derived from an EMBL/GenBank/DDBJ whole genome shotgun (WGS) entry which is preliminary data.</text>
</comment>